<dbReference type="AlphaFoldDB" id="A0A9N9RYU9"/>
<keyword evidence="1" id="KW-0472">Membrane</keyword>
<feature type="transmembrane region" description="Helical" evidence="1">
    <location>
        <begin position="217"/>
        <end position="245"/>
    </location>
</feature>
<reference evidence="2" key="2">
    <citation type="submission" date="2022-10" db="EMBL/GenBank/DDBJ databases">
        <authorList>
            <consortium name="ENA_rothamsted_submissions"/>
            <consortium name="culmorum"/>
            <person name="King R."/>
        </authorList>
    </citation>
    <scope>NUCLEOTIDE SEQUENCE</scope>
</reference>
<evidence type="ECO:0000313" key="2">
    <source>
        <dbReference type="EMBL" id="CAG9805098.1"/>
    </source>
</evidence>
<dbReference type="OrthoDB" id="419711at2759"/>
<feature type="transmembrane region" description="Helical" evidence="1">
    <location>
        <begin position="37"/>
        <end position="56"/>
    </location>
</feature>
<feature type="transmembrane region" description="Helical" evidence="1">
    <location>
        <begin position="147"/>
        <end position="165"/>
    </location>
</feature>
<gene>
    <name evidence="2" type="ORF">CHIRRI_LOCUS7975</name>
</gene>
<sequence length="270" mass="31465">MLIDFKKLNISLNHSDPKLFLTCQWQRDKKIPSRNYLIYRWIFAIYFNFVVILSLITAEKDKNLILYPIFLTNWNVILNGVSSLLLAIVATQYFFKVIKFDNDLNYMTTTLKAAWLLSTLSTVIAVSLSLIYWPLIYTGKDKGLNDALTHAVNAISLFIDLFINAHPPRYCHFIQNLLFGLIYAIFSMIYTFCGGINRSEEPFIYSVLNWKYETSSAMLFAFLTLIFLIFIHCVLTACIHLRIWIHKKLCEHPKRTNNNDYGINNVAYQV</sequence>
<reference evidence="2" key="1">
    <citation type="submission" date="2022-01" db="EMBL/GenBank/DDBJ databases">
        <authorList>
            <person name="King R."/>
        </authorList>
    </citation>
    <scope>NUCLEOTIDE SEQUENCE</scope>
</reference>
<organism evidence="2 3">
    <name type="scientific">Chironomus riparius</name>
    <dbReference type="NCBI Taxonomy" id="315576"/>
    <lineage>
        <taxon>Eukaryota</taxon>
        <taxon>Metazoa</taxon>
        <taxon>Ecdysozoa</taxon>
        <taxon>Arthropoda</taxon>
        <taxon>Hexapoda</taxon>
        <taxon>Insecta</taxon>
        <taxon>Pterygota</taxon>
        <taxon>Neoptera</taxon>
        <taxon>Endopterygota</taxon>
        <taxon>Diptera</taxon>
        <taxon>Nematocera</taxon>
        <taxon>Chironomoidea</taxon>
        <taxon>Chironomidae</taxon>
        <taxon>Chironominae</taxon>
        <taxon>Chironomus</taxon>
    </lineage>
</organism>
<dbReference type="Pfam" id="PF21534">
    <property type="entry name" value="Rost"/>
    <property type="match status" value="1"/>
</dbReference>
<dbReference type="GO" id="GO:0016020">
    <property type="term" value="C:membrane"/>
    <property type="evidence" value="ECO:0007669"/>
    <property type="project" value="TreeGrafter"/>
</dbReference>
<proteinExistence type="predicted"/>
<keyword evidence="1" id="KW-0812">Transmembrane</keyword>
<keyword evidence="1" id="KW-1133">Transmembrane helix</keyword>
<feature type="transmembrane region" description="Helical" evidence="1">
    <location>
        <begin position="115"/>
        <end position="135"/>
    </location>
</feature>
<name>A0A9N9RYU9_9DIPT</name>
<feature type="transmembrane region" description="Helical" evidence="1">
    <location>
        <begin position="76"/>
        <end position="95"/>
    </location>
</feature>
<dbReference type="PANTHER" id="PTHR12242">
    <property type="entry name" value="OS02G0130600 PROTEIN-RELATED"/>
    <property type="match status" value="1"/>
</dbReference>
<dbReference type="EMBL" id="OU895878">
    <property type="protein sequence ID" value="CAG9805098.1"/>
    <property type="molecule type" value="Genomic_DNA"/>
</dbReference>
<evidence type="ECO:0000313" key="3">
    <source>
        <dbReference type="Proteomes" id="UP001153620"/>
    </source>
</evidence>
<evidence type="ECO:0008006" key="4">
    <source>
        <dbReference type="Google" id="ProtNLM"/>
    </source>
</evidence>
<accession>A0A9N9RYU9</accession>
<evidence type="ECO:0000256" key="1">
    <source>
        <dbReference type="SAM" id="Phobius"/>
    </source>
</evidence>
<protein>
    <recommendedName>
        <fullName evidence="4">Protein rolling stone</fullName>
    </recommendedName>
</protein>
<feature type="transmembrane region" description="Helical" evidence="1">
    <location>
        <begin position="177"/>
        <end position="197"/>
    </location>
</feature>
<dbReference type="Proteomes" id="UP001153620">
    <property type="component" value="Chromosome 2"/>
</dbReference>
<dbReference type="PANTHER" id="PTHR12242:SF49">
    <property type="entry name" value="HEADBUTT, ISOFORM E"/>
    <property type="match status" value="1"/>
</dbReference>
<dbReference type="InterPro" id="IPR049352">
    <property type="entry name" value="Rost"/>
</dbReference>
<keyword evidence="3" id="KW-1185">Reference proteome</keyword>